<reference evidence="9" key="1">
    <citation type="submission" date="2019-08" db="EMBL/GenBank/DDBJ databases">
        <title>The genome of the North American firefly Photinus pyralis.</title>
        <authorList>
            <consortium name="Photinus pyralis genome working group"/>
            <person name="Fallon T.R."/>
            <person name="Sander Lower S.E."/>
            <person name="Weng J.-K."/>
        </authorList>
    </citation>
    <scope>NUCLEOTIDE SEQUENCE</scope>
    <source>
        <strain evidence="9">TRF0915ILg1</strain>
        <tissue evidence="9">Whole body</tissue>
    </source>
</reference>
<keyword evidence="5 8" id="KW-1133">Transmembrane helix</keyword>
<evidence type="ECO:0000256" key="3">
    <source>
        <dbReference type="ARBA" id="ARBA00022475"/>
    </source>
</evidence>
<evidence type="ECO:0000256" key="4">
    <source>
        <dbReference type="ARBA" id="ARBA00022692"/>
    </source>
</evidence>
<accession>A0A8K0CN77</accession>
<sequence length="161" mass="18561">MINVSSCRYGTPTYASLPHFYKADPVYVDEVNGLHPQKKKHEAYLVLEPKTGIILKAVVRLQLNILVHPIESVSLFEDVRKVFFPLLWVEQSVILPCSMEIILKIFLNASYIFTGVAVVLIGVGLYLLVNVAFKSLLLRAYKRMYRRRCRWTPQDQSYSLK</sequence>
<dbReference type="AlphaFoldDB" id="A0A8K0CN77"/>
<name>A0A8K0CN77_IGNLU</name>
<dbReference type="EMBL" id="VTPC01080196">
    <property type="protein sequence ID" value="KAF2888056.1"/>
    <property type="molecule type" value="Genomic_DNA"/>
</dbReference>
<evidence type="ECO:0000313" key="10">
    <source>
        <dbReference type="Proteomes" id="UP000801492"/>
    </source>
</evidence>
<organism evidence="9 10">
    <name type="scientific">Ignelater luminosus</name>
    <name type="common">Cucubano</name>
    <name type="synonym">Pyrophorus luminosus</name>
    <dbReference type="NCBI Taxonomy" id="2038154"/>
    <lineage>
        <taxon>Eukaryota</taxon>
        <taxon>Metazoa</taxon>
        <taxon>Ecdysozoa</taxon>
        <taxon>Arthropoda</taxon>
        <taxon>Hexapoda</taxon>
        <taxon>Insecta</taxon>
        <taxon>Pterygota</taxon>
        <taxon>Neoptera</taxon>
        <taxon>Endopterygota</taxon>
        <taxon>Coleoptera</taxon>
        <taxon>Polyphaga</taxon>
        <taxon>Elateriformia</taxon>
        <taxon>Elateroidea</taxon>
        <taxon>Elateridae</taxon>
        <taxon>Agrypninae</taxon>
        <taxon>Pyrophorini</taxon>
        <taxon>Ignelater</taxon>
    </lineage>
</organism>
<protein>
    <submittedName>
        <fullName evidence="9">Uncharacterized protein</fullName>
    </submittedName>
</protein>
<keyword evidence="6 8" id="KW-0472">Membrane</keyword>
<evidence type="ECO:0000256" key="2">
    <source>
        <dbReference type="ARBA" id="ARBA00010532"/>
    </source>
</evidence>
<comment type="subcellular location">
    <subcellularLocation>
        <location evidence="1">Cell membrane</location>
    </subcellularLocation>
</comment>
<proteinExistence type="inferred from homology"/>
<comment type="similarity">
    <text evidence="2">Belongs to the CD36 family.</text>
</comment>
<dbReference type="GO" id="GO:0005886">
    <property type="term" value="C:plasma membrane"/>
    <property type="evidence" value="ECO:0007669"/>
    <property type="project" value="UniProtKB-SubCell"/>
</dbReference>
<dbReference type="PANTHER" id="PTHR11923:SF93">
    <property type="entry name" value="GH07959P-RELATED"/>
    <property type="match status" value="1"/>
</dbReference>
<dbReference type="InterPro" id="IPR002159">
    <property type="entry name" value="CD36_fam"/>
</dbReference>
<keyword evidence="3" id="KW-1003">Cell membrane</keyword>
<dbReference type="OrthoDB" id="6752797at2759"/>
<evidence type="ECO:0000256" key="5">
    <source>
        <dbReference type="ARBA" id="ARBA00022989"/>
    </source>
</evidence>
<evidence type="ECO:0000256" key="8">
    <source>
        <dbReference type="SAM" id="Phobius"/>
    </source>
</evidence>
<dbReference type="Pfam" id="PF01130">
    <property type="entry name" value="CD36"/>
    <property type="match status" value="1"/>
</dbReference>
<keyword evidence="4 8" id="KW-0812">Transmembrane</keyword>
<evidence type="ECO:0000256" key="7">
    <source>
        <dbReference type="ARBA" id="ARBA00023180"/>
    </source>
</evidence>
<feature type="transmembrane region" description="Helical" evidence="8">
    <location>
        <begin position="112"/>
        <end position="138"/>
    </location>
</feature>
<evidence type="ECO:0000256" key="1">
    <source>
        <dbReference type="ARBA" id="ARBA00004236"/>
    </source>
</evidence>
<keyword evidence="7" id="KW-0325">Glycoprotein</keyword>
<dbReference type="Proteomes" id="UP000801492">
    <property type="component" value="Unassembled WGS sequence"/>
</dbReference>
<comment type="caution">
    <text evidence="9">The sequence shown here is derived from an EMBL/GenBank/DDBJ whole genome shotgun (WGS) entry which is preliminary data.</text>
</comment>
<dbReference type="GO" id="GO:0005044">
    <property type="term" value="F:scavenger receptor activity"/>
    <property type="evidence" value="ECO:0007669"/>
    <property type="project" value="TreeGrafter"/>
</dbReference>
<dbReference type="GO" id="GO:0005737">
    <property type="term" value="C:cytoplasm"/>
    <property type="evidence" value="ECO:0007669"/>
    <property type="project" value="TreeGrafter"/>
</dbReference>
<dbReference type="PANTHER" id="PTHR11923">
    <property type="entry name" value="SCAVENGER RECEPTOR CLASS B TYPE-1 SR-B1"/>
    <property type="match status" value="1"/>
</dbReference>
<gene>
    <name evidence="9" type="ORF">ILUMI_18117</name>
</gene>
<keyword evidence="10" id="KW-1185">Reference proteome</keyword>
<evidence type="ECO:0000256" key="6">
    <source>
        <dbReference type="ARBA" id="ARBA00023136"/>
    </source>
</evidence>
<evidence type="ECO:0000313" key="9">
    <source>
        <dbReference type="EMBL" id="KAF2888056.1"/>
    </source>
</evidence>